<name>A0A9D4VYR2_PEA</name>
<dbReference type="EMBL" id="JAMSHJ010000007">
    <property type="protein sequence ID" value="KAI5392126.1"/>
    <property type="molecule type" value="Genomic_DNA"/>
</dbReference>
<dbReference type="Gramene" id="Psat07G0678600-T1">
    <property type="protein sequence ID" value="KAI5392126.1"/>
    <property type="gene ID" value="KIW84_076786"/>
</dbReference>
<dbReference type="InterPro" id="IPR035985">
    <property type="entry name" value="Ubiquitin-activating_enz"/>
</dbReference>
<proteinExistence type="predicted"/>
<sequence>MIHRYNVLDHDKFELNNMHRQIIHTEAYIGQLKVKSAAAACRSINSSIEVVEHEEALQNSKTAPPSNALHSRIQAEISKLTNNLQTSYSFLKQICSKLQSFLIPSIHNPITQSVSKT</sequence>
<dbReference type="InterPro" id="IPR000594">
    <property type="entry name" value="ThiF_NAD_FAD-bd"/>
</dbReference>
<organism evidence="2 3">
    <name type="scientific">Pisum sativum</name>
    <name type="common">Garden pea</name>
    <name type="synonym">Lathyrus oleraceus</name>
    <dbReference type="NCBI Taxonomy" id="3888"/>
    <lineage>
        <taxon>Eukaryota</taxon>
        <taxon>Viridiplantae</taxon>
        <taxon>Streptophyta</taxon>
        <taxon>Embryophyta</taxon>
        <taxon>Tracheophyta</taxon>
        <taxon>Spermatophyta</taxon>
        <taxon>Magnoliopsida</taxon>
        <taxon>eudicotyledons</taxon>
        <taxon>Gunneridae</taxon>
        <taxon>Pentapetalae</taxon>
        <taxon>rosids</taxon>
        <taxon>fabids</taxon>
        <taxon>Fabales</taxon>
        <taxon>Fabaceae</taxon>
        <taxon>Papilionoideae</taxon>
        <taxon>50 kb inversion clade</taxon>
        <taxon>NPAAA clade</taxon>
        <taxon>Hologalegina</taxon>
        <taxon>IRL clade</taxon>
        <taxon>Fabeae</taxon>
        <taxon>Lathyrus</taxon>
    </lineage>
</organism>
<dbReference type="Pfam" id="PF00899">
    <property type="entry name" value="ThiF"/>
    <property type="match status" value="1"/>
</dbReference>
<dbReference type="GO" id="GO:0008641">
    <property type="term" value="F:ubiquitin-like modifier activating enzyme activity"/>
    <property type="evidence" value="ECO:0007669"/>
    <property type="project" value="InterPro"/>
</dbReference>
<dbReference type="AlphaFoldDB" id="A0A9D4VYR2"/>
<evidence type="ECO:0000259" key="1">
    <source>
        <dbReference type="Pfam" id="PF00899"/>
    </source>
</evidence>
<comment type="caution">
    <text evidence="2">The sequence shown here is derived from an EMBL/GenBank/DDBJ whole genome shotgun (WGS) entry which is preliminary data.</text>
</comment>
<dbReference type="SUPFAM" id="SSF69572">
    <property type="entry name" value="Activating enzymes of the ubiquitin-like proteins"/>
    <property type="match status" value="1"/>
</dbReference>
<protein>
    <recommendedName>
        <fullName evidence="1">THIF-type NAD/FAD binding fold domain-containing protein</fullName>
    </recommendedName>
</protein>
<feature type="domain" description="THIF-type NAD/FAD binding fold" evidence="1">
    <location>
        <begin position="6"/>
        <end position="61"/>
    </location>
</feature>
<accession>A0A9D4VYR2</accession>
<reference evidence="2 3" key="1">
    <citation type="journal article" date="2022" name="Nat. Genet.">
        <title>Improved pea reference genome and pan-genome highlight genomic features and evolutionary characteristics.</title>
        <authorList>
            <person name="Yang T."/>
            <person name="Liu R."/>
            <person name="Luo Y."/>
            <person name="Hu S."/>
            <person name="Wang D."/>
            <person name="Wang C."/>
            <person name="Pandey M.K."/>
            <person name="Ge S."/>
            <person name="Xu Q."/>
            <person name="Li N."/>
            <person name="Li G."/>
            <person name="Huang Y."/>
            <person name="Saxena R.K."/>
            <person name="Ji Y."/>
            <person name="Li M."/>
            <person name="Yan X."/>
            <person name="He Y."/>
            <person name="Liu Y."/>
            <person name="Wang X."/>
            <person name="Xiang C."/>
            <person name="Varshney R.K."/>
            <person name="Ding H."/>
            <person name="Gao S."/>
            <person name="Zong X."/>
        </authorList>
    </citation>
    <scope>NUCLEOTIDE SEQUENCE [LARGE SCALE GENOMIC DNA]</scope>
    <source>
        <strain evidence="2 3">cv. Zhongwan 6</strain>
    </source>
</reference>
<keyword evidence="3" id="KW-1185">Reference proteome</keyword>
<evidence type="ECO:0000313" key="3">
    <source>
        <dbReference type="Proteomes" id="UP001058974"/>
    </source>
</evidence>
<evidence type="ECO:0000313" key="2">
    <source>
        <dbReference type="EMBL" id="KAI5392126.1"/>
    </source>
</evidence>
<dbReference type="Gene3D" id="3.40.50.720">
    <property type="entry name" value="NAD(P)-binding Rossmann-like Domain"/>
    <property type="match status" value="1"/>
</dbReference>
<dbReference type="Proteomes" id="UP001058974">
    <property type="component" value="Chromosome 7"/>
</dbReference>
<gene>
    <name evidence="2" type="ORF">KIW84_076786</name>
</gene>